<evidence type="ECO:0000313" key="2">
    <source>
        <dbReference type="Proteomes" id="UP000629468"/>
    </source>
</evidence>
<proteinExistence type="predicted"/>
<name>A0A8H7C4C2_AGABI</name>
<comment type="caution">
    <text evidence="1">The sequence shown here is derived from an EMBL/GenBank/DDBJ whole genome shotgun (WGS) entry which is preliminary data.</text>
</comment>
<evidence type="ECO:0000313" key="1">
    <source>
        <dbReference type="EMBL" id="KAF7761938.1"/>
    </source>
</evidence>
<dbReference type="AlphaFoldDB" id="A0A8H7C4C2"/>
<dbReference type="Proteomes" id="UP000629468">
    <property type="component" value="Unassembled WGS sequence"/>
</dbReference>
<gene>
    <name evidence="1" type="ORF">Agabi119p4_9930</name>
</gene>
<dbReference type="EMBL" id="JABXXO010000013">
    <property type="protein sequence ID" value="KAF7761938.1"/>
    <property type="molecule type" value="Genomic_DNA"/>
</dbReference>
<dbReference type="PANTHER" id="PTHR33481">
    <property type="entry name" value="REVERSE TRANSCRIPTASE"/>
    <property type="match status" value="1"/>
</dbReference>
<reference evidence="1 2" key="1">
    <citation type="journal article" name="Sci. Rep.">
        <title>Telomere-to-telomere assembled and centromere annotated genomes of the two main subspecies of the button mushroom Agaricus bisporus reveal especially polymorphic chromosome ends.</title>
        <authorList>
            <person name="Sonnenberg A.S.M."/>
            <person name="Sedaghat-Telgerd N."/>
            <person name="Lavrijssen B."/>
            <person name="Ohm R.A."/>
            <person name="Hendrickx P.M."/>
            <person name="Scholtmeijer K."/>
            <person name="Baars J.J.P."/>
            <person name="van Peer A."/>
        </authorList>
    </citation>
    <scope>NUCLEOTIDE SEQUENCE [LARGE SCALE GENOMIC DNA]</scope>
    <source>
        <strain evidence="1 2">H119_p4</strain>
    </source>
</reference>
<sequence length="287" mass="32658">MEHTKTELFNFASKGKSFEDPDIDLGFAPHTGATPLKPKKVWRYLGIFYNHTLKFHDHVKYYATKSISTVKCMRILGNSARGLSPTHKRTLYIACVQPVATYGFCCWYHPGLPGFHKNILMLNKTHRLGALWITGAFKTSPTGGVLAVTGLMPMHFILKKLFDRSVARISTLHQDHPILRLLDRKNAKGSLLHNNSIEYNQQRMKRPYKLVSTINTNDLDLVGETFHPLHESAKPGNRMIDKYQDQIKYVVVPKGDKKAAKEHHYELEHDIVASGGETVHFITGWLL</sequence>
<dbReference type="PANTHER" id="PTHR33481:SF1">
    <property type="entry name" value="ENDONUCLEASE_EXONUCLEASE_PHOSPHATASE DOMAIN-CONTAINING PROTEIN-RELATED"/>
    <property type="match status" value="1"/>
</dbReference>
<accession>A0A8H7C4C2</accession>
<protein>
    <submittedName>
        <fullName evidence="1">Uncharacterized protein</fullName>
    </submittedName>
</protein>
<organism evidence="1 2">
    <name type="scientific">Agaricus bisporus var. burnettii</name>
    <dbReference type="NCBI Taxonomy" id="192524"/>
    <lineage>
        <taxon>Eukaryota</taxon>
        <taxon>Fungi</taxon>
        <taxon>Dikarya</taxon>
        <taxon>Basidiomycota</taxon>
        <taxon>Agaricomycotina</taxon>
        <taxon>Agaricomycetes</taxon>
        <taxon>Agaricomycetidae</taxon>
        <taxon>Agaricales</taxon>
        <taxon>Agaricineae</taxon>
        <taxon>Agaricaceae</taxon>
        <taxon>Agaricus</taxon>
    </lineage>
</organism>